<name>A0A834EKA3_9CHIR</name>
<evidence type="ECO:0000313" key="2">
    <source>
        <dbReference type="Proteomes" id="UP000664940"/>
    </source>
</evidence>
<accession>A0A834EKA3</accession>
<dbReference type="Proteomes" id="UP000664940">
    <property type="component" value="Unassembled WGS sequence"/>
</dbReference>
<dbReference type="AlphaFoldDB" id="A0A834EKA3"/>
<comment type="caution">
    <text evidence="1">The sequence shown here is derived from an EMBL/GenBank/DDBJ whole genome shotgun (WGS) entry which is preliminary data.</text>
</comment>
<protein>
    <submittedName>
        <fullName evidence="1">Uncharacterized protein</fullName>
    </submittedName>
</protein>
<evidence type="ECO:0000313" key="1">
    <source>
        <dbReference type="EMBL" id="KAF6120004.1"/>
    </source>
</evidence>
<gene>
    <name evidence="1" type="ORF">HJG60_010341</name>
</gene>
<sequence length="123" mass="14620">MANKYMNRCLPSLVVRETQIKTTRRYHLTPSRMTIINKTRNNKSWRKYGQKGTLTQCLWKCKLVEPLWWIVGRFLKRKKERKKKRIVLPCDSAISLLGIYAKKSFIKIYVALCSLQLYSQQHG</sequence>
<reference evidence="1 2" key="1">
    <citation type="journal article" date="2020" name="Nature">
        <title>Six reference-quality genomes reveal evolution of bat adaptations.</title>
        <authorList>
            <person name="Jebb D."/>
            <person name="Huang Z."/>
            <person name="Pippel M."/>
            <person name="Hughes G.M."/>
            <person name="Lavrichenko K."/>
            <person name="Devanna P."/>
            <person name="Winkler S."/>
            <person name="Jermiin L.S."/>
            <person name="Skirmuntt E.C."/>
            <person name="Katzourakis A."/>
            <person name="Burkitt-Gray L."/>
            <person name="Ray D.A."/>
            <person name="Sullivan K.A.M."/>
            <person name="Roscito J.G."/>
            <person name="Kirilenko B.M."/>
            <person name="Davalos L.M."/>
            <person name="Corthals A.P."/>
            <person name="Power M.L."/>
            <person name="Jones G."/>
            <person name="Ransome R.D."/>
            <person name="Dechmann D.K.N."/>
            <person name="Locatelli A.G."/>
            <person name="Puechmaille S.J."/>
            <person name="Fedrigo O."/>
            <person name="Jarvis E.D."/>
            <person name="Hiller M."/>
            <person name="Vernes S.C."/>
            <person name="Myers E.W."/>
            <person name="Teeling E.C."/>
        </authorList>
    </citation>
    <scope>NUCLEOTIDE SEQUENCE [LARGE SCALE GENOMIC DNA]</scope>
    <source>
        <strain evidence="1">Bat1K_MPI-CBG_1</strain>
    </source>
</reference>
<organism evidence="1 2">
    <name type="scientific">Phyllostomus discolor</name>
    <name type="common">pale spear-nosed bat</name>
    <dbReference type="NCBI Taxonomy" id="89673"/>
    <lineage>
        <taxon>Eukaryota</taxon>
        <taxon>Metazoa</taxon>
        <taxon>Chordata</taxon>
        <taxon>Craniata</taxon>
        <taxon>Vertebrata</taxon>
        <taxon>Euteleostomi</taxon>
        <taxon>Mammalia</taxon>
        <taxon>Eutheria</taxon>
        <taxon>Laurasiatheria</taxon>
        <taxon>Chiroptera</taxon>
        <taxon>Yangochiroptera</taxon>
        <taxon>Phyllostomidae</taxon>
        <taxon>Phyllostominae</taxon>
        <taxon>Phyllostomus</taxon>
    </lineage>
</organism>
<proteinExistence type="predicted"/>
<dbReference type="EMBL" id="JABVXQ010000003">
    <property type="protein sequence ID" value="KAF6120004.1"/>
    <property type="molecule type" value="Genomic_DNA"/>
</dbReference>